<dbReference type="InterPro" id="IPR010987">
    <property type="entry name" value="Glutathione-S-Trfase_C-like"/>
</dbReference>
<dbReference type="PANTHER" id="PTHR42673:SF21">
    <property type="entry name" value="GLUTATHIONE S-TRANSFERASE YFCF"/>
    <property type="match status" value="1"/>
</dbReference>
<comment type="caution">
    <text evidence="3">The sequence shown here is derived from an EMBL/GenBank/DDBJ whole genome shotgun (WGS) entry which is preliminary data.</text>
</comment>
<dbReference type="Proteomes" id="UP000623958">
    <property type="component" value="Unassembled WGS sequence"/>
</dbReference>
<dbReference type="GO" id="GO:0016034">
    <property type="term" value="F:maleylacetoacetate isomerase activity"/>
    <property type="evidence" value="ECO:0007669"/>
    <property type="project" value="TreeGrafter"/>
</dbReference>
<accession>A0A919FCJ8</accession>
<proteinExistence type="predicted"/>
<dbReference type="Pfam" id="PF00043">
    <property type="entry name" value="GST_C"/>
    <property type="match status" value="1"/>
</dbReference>
<sequence length="221" mass="24357">MILIGMYDSSYVRRVAIAMALYGLPFEHRAWSVGKDFDRIRQYNPLGRAPTLVLDDGEVLTESAAMLDYLDDRVGPERALMAATGIARRDAQRLIALGIGAIDKAVLIVLERVFRPAETHSELWLSRCRTQVEGALRELDKACAARAGHAWLVGDAMGHADIAVACFTTHLREALPLDLAPWPALRAHVDRCEALPVFRRHYIPFDAPTPTSGSATQVTSP</sequence>
<keyword evidence="4" id="KW-1185">Reference proteome</keyword>
<dbReference type="SFLD" id="SFLDS00019">
    <property type="entry name" value="Glutathione_Transferase_(cytos"/>
    <property type="match status" value="1"/>
</dbReference>
<dbReference type="SUPFAM" id="SSF47616">
    <property type="entry name" value="GST C-terminal domain-like"/>
    <property type="match status" value="1"/>
</dbReference>
<dbReference type="GO" id="GO:0006559">
    <property type="term" value="P:L-phenylalanine catabolic process"/>
    <property type="evidence" value="ECO:0007669"/>
    <property type="project" value="TreeGrafter"/>
</dbReference>
<organism evidence="3 4">
    <name type="scientific">Xanthomonas boreopolis</name>
    <dbReference type="NCBI Taxonomy" id="86183"/>
    <lineage>
        <taxon>Bacteria</taxon>
        <taxon>Pseudomonadati</taxon>
        <taxon>Pseudomonadota</taxon>
        <taxon>Gammaproteobacteria</taxon>
        <taxon>Lysobacterales</taxon>
        <taxon>Lysobacteraceae</taxon>
        <taxon>Xanthomonas</taxon>
    </lineage>
</organism>
<feature type="domain" description="GST N-terminal" evidence="1">
    <location>
        <begin position="1"/>
        <end position="78"/>
    </location>
</feature>
<dbReference type="GO" id="GO:0006749">
    <property type="term" value="P:glutathione metabolic process"/>
    <property type="evidence" value="ECO:0007669"/>
    <property type="project" value="TreeGrafter"/>
</dbReference>
<feature type="domain" description="GST C-terminal" evidence="2">
    <location>
        <begin position="84"/>
        <end position="211"/>
    </location>
</feature>
<evidence type="ECO:0000259" key="2">
    <source>
        <dbReference type="PROSITE" id="PS50405"/>
    </source>
</evidence>
<dbReference type="Gene3D" id="1.20.1050.10">
    <property type="match status" value="1"/>
</dbReference>
<dbReference type="EMBL" id="BNBA01000052">
    <property type="protein sequence ID" value="GHH61021.1"/>
    <property type="molecule type" value="Genomic_DNA"/>
</dbReference>
<dbReference type="Pfam" id="PF13417">
    <property type="entry name" value="GST_N_3"/>
    <property type="match status" value="1"/>
</dbReference>
<dbReference type="Gene3D" id="3.40.30.10">
    <property type="entry name" value="Glutaredoxin"/>
    <property type="match status" value="1"/>
</dbReference>
<evidence type="ECO:0000313" key="3">
    <source>
        <dbReference type="EMBL" id="GHH61021.1"/>
    </source>
</evidence>
<dbReference type="GO" id="GO:0004364">
    <property type="term" value="F:glutathione transferase activity"/>
    <property type="evidence" value="ECO:0007669"/>
    <property type="project" value="TreeGrafter"/>
</dbReference>
<dbReference type="AlphaFoldDB" id="A0A919FCJ8"/>
<dbReference type="InterPro" id="IPR004045">
    <property type="entry name" value="Glutathione_S-Trfase_N"/>
</dbReference>
<dbReference type="PROSITE" id="PS50405">
    <property type="entry name" value="GST_CTER"/>
    <property type="match status" value="1"/>
</dbReference>
<dbReference type="PROSITE" id="PS50404">
    <property type="entry name" value="GST_NTER"/>
    <property type="match status" value="1"/>
</dbReference>
<dbReference type="PANTHER" id="PTHR42673">
    <property type="entry name" value="MALEYLACETOACETATE ISOMERASE"/>
    <property type="match status" value="1"/>
</dbReference>
<dbReference type="InterPro" id="IPR036282">
    <property type="entry name" value="Glutathione-S-Trfase_C_sf"/>
</dbReference>
<name>A0A919FCJ8_9XANT</name>
<protein>
    <submittedName>
        <fullName evidence="3">Glutathione S-transferase</fullName>
    </submittedName>
</protein>
<reference evidence="3" key="1">
    <citation type="journal article" date="2014" name="Int. J. Syst. Evol. Microbiol.">
        <title>Complete genome sequence of Corynebacterium casei LMG S-19264T (=DSM 44701T), isolated from a smear-ripened cheese.</title>
        <authorList>
            <consortium name="US DOE Joint Genome Institute (JGI-PGF)"/>
            <person name="Walter F."/>
            <person name="Albersmeier A."/>
            <person name="Kalinowski J."/>
            <person name="Ruckert C."/>
        </authorList>
    </citation>
    <scope>NUCLEOTIDE SEQUENCE</scope>
    <source>
        <strain evidence="3">JCM 13306</strain>
    </source>
</reference>
<dbReference type="InterPro" id="IPR040079">
    <property type="entry name" value="Glutathione_S-Trfase"/>
</dbReference>
<dbReference type="SUPFAM" id="SSF52833">
    <property type="entry name" value="Thioredoxin-like"/>
    <property type="match status" value="1"/>
</dbReference>
<dbReference type="InterPro" id="IPR036249">
    <property type="entry name" value="Thioredoxin-like_sf"/>
</dbReference>
<reference evidence="3" key="2">
    <citation type="submission" date="2020-09" db="EMBL/GenBank/DDBJ databases">
        <authorList>
            <person name="Sun Q."/>
            <person name="Ohkuma M."/>
        </authorList>
    </citation>
    <scope>NUCLEOTIDE SEQUENCE</scope>
    <source>
        <strain evidence="3">JCM 13306</strain>
    </source>
</reference>
<dbReference type="CDD" id="cd00570">
    <property type="entry name" value="GST_N_family"/>
    <property type="match status" value="1"/>
</dbReference>
<evidence type="ECO:0000313" key="4">
    <source>
        <dbReference type="Proteomes" id="UP000623958"/>
    </source>
</evidence>
<evidence type="ECO:0000259" key="1">
    <source>
        <dbReference type="PROSITE" id="PS50404"/>
    </source>
</evidence>
<dbReference type="InterPro" id="IPR004046">
    <property type="entry name" value="GST_C"/>
</dbReference>
<dbReference type="RefSeq" id="WP_434030110.1">
    <property type="nucleotide sequence ID" value="NZ_BNBA01000052.1"/>
</dbReference>
<gene>
    <name evidence="3" type="ORF">GCM10009090_37090</name>
</gene>